<evidence type="ECO:0008006" key="3">
    <source>
        <dbReference type="Google" id="ProtNLM"/>
    </source>
</evidence>
<dbReference type="Proteomes" id="UP000799772">
    <property type="component" value="Unassembled WGS sequence"/>
</dbReference>
<evidence type="ECO:0000313" key="2">
    <source>
        <dbReference type="Proteomes" id="UP000799772"/>
    </source>
</evidence>
<organism evidence="1 2">
    <name type="scientific">Rhizodiscina lignyota</name>
    <dbReference type="NCBI Taxonomy" id="1504668"/>
    <lineage>
        <taxon>Eukaryota</taxon>
        <taxon>Fungi</taxon>
        <taxon>Dikarya</taxon>
        <taxon>Ascomycota</taxon>
        <taxon>Pezizomycotina</taxon>
        <taxon>Dothideomycetes</taxon>
        <taxon>Pleosporomycetidae</taxon>
        <taxon>Aulographales</taxon>
        <taxon>Rhizodiscinaceae</taxon>
        <taxon>Rhizodiscina</taxon>
    </lineage>
</organism>
<dbReference type="AlphaFoldDB" id="A0A9P4M0R7"/>
<dbReference type="InterPro" id="IPR038883">
    <property type="entry name" value="AN11006-like"/>
</dbReference>
<dbReference type="EMBL" id="ML978142">
    <property type="protein sequence ID" value="KAF2092773.1"/>
    <property type="molecule type" value="Genomic_DNA"/>
</dbReference>
<keyword evidence="2" id="KW-1185">Reference proteome</keyword>
<dbReference type="OrthoDB" id="62952at2759"/>
<sequence>MAASQNTCITPENEITASQITTITPENDMSASQIATIAPPSRSIFPFFKLPRELRDMIYSDFHPEEQITIATRITPKGDHKLRHKTFRRIIRLGHINRQLRHELFAFVFEHRTLSISCNALPQFCETMPTEWKSLVKSICIPDLRVDGGLKLTRSCIHPKEFEIHRAYQRPLTEEFCSLTSLEVNLEPEIYEYTICPWDYYPGIPGGLAHDRLPFRPEYLMSTLVMSWLGANRGLKQFEVNLGSLCTNCRRLMDKVGARDNLLLSMRKEVLQERKRKD</sequence>
<gene>
    <name evidence="1" type="ORF">NA57DRAFT_62088</name>
</gene>
<dbReference type="PANTHER" id="PTHR42085">
    <property type="entry name" value="F-BOX DOMAIN-CONTAINING PROTEIN"/>
    <property type="match status" value="1"/>
</dbReference>
<dbReference type="PANTHER" id="PTHR42085:SF1">
    <property type="entry name" value="F-BOX DOMAIN-CONTAINING PROTEIN"/>
    <property type="match status" value="1"/>
</dbReference>
<reference evidence="1" key="1">
    <citation type="journal article" date="2020" name="Stud. Mycol.">
        <title>101 Dothideomycetes genomes: a test case for predicting lifestyles and emergence of pathogens.</title>
        <authorList>
            <person name="Haridas S."/>
            <person name="Albert R."/>
            <person name="Binder M."/>
            <person name="Bloem J."/>
            <person name="Labutti K."/>
            <person name="Salamov A."/>
            <person name="Andreopoulos B."/>
            <person name="Baker S."/>
            <person name="Barry K."/>
            <person name="Bills G."/>
            <person name="Bluhm B."/>
            <person name="Cannon C."/>
            <person name="Castanera R."/>
            <person name="Culley D."/>
            <person name="Daum C."/>
            <person name="Ezra D."/>
            <person name="Gonzalez J."/>
            <person name="Henrissat B."/>
            <person name="Kuo A."/>
            <person name="Liang C."/>
            <person name="Lipzen A."/>
            <person name="Lutzoni F."/>
            <person name="Magnuson J."/>
            <person name="Mondo S."/>
            <person name="Nolan M."/>
            <person name="Ohm R."/>
            <person name="Pangilinan J."/>
            <person name="Park H.-J."/>
            <person name="Ramirez L."/>
            <person name="Alfaro M."/>
            <person name="Sun H."/>
            <person name="Tritt A."/>
            <person name="Yoshinaga Y."/>
            <person name="Zwiers L.-H."/>
            <person name="Turgeon B."/>
            <person name="Goodwin S."/>
            <person name="Spatafora J."/>
            <person name="Crous P."/>
            <person name="Grigoriev I."/>
        </authorList>
    </citation>
    <scope>NUCLEOTIDE SEQUENCE</scope>
    <source>
        <strain evidence="1">CBS 133067</strain>
    </source>
</reference>
<name>A0A9P4M0R7_9PEZI</name>
<accession>A0A9P4M0R7</accession>
<evidence type="ECO:0000313" key="1">
    <source>
        <dbReference type="EMBL" id="KAF2092773.1"/>
    </source>
</evidence>
<protein>
    <recommendedName>
        <fullName evidence="3">F-box domain-containing protein</fullName>
    </recommendedName>
</protein>
<proteinExistence type="predicted"/>
<comment type="caution">
    <text evidence="1">The sequence shown here is derived from an EMBL/GenBank/DDBJ whole genome shotgun (WGS) entry which is preliminary data.</text>
</comment>